<evidence type="ECO:0000256" key="5">
    <source>
        <dbReference type="ARBA" id="ARBA00022792"/>
    </source>
</evidence>
<organism evidence="15 16">
    <name type="scientific">Henningerozyma blattae (strain ATCC 34711 / CBS 6284 / DSM 70876 / NBRC 10599 / NRRL Y-10934 / UCD 77-7)</name>
    <name type="common">Yeast</name>
    <name type="synonym">Tetrapisispora blattae</name>
    <dbReference type="NCBI Taxonomy" id="1071380"/>
    <lineage>
        <taxon>Eukaryota</taxon>
        <taxon>Fungi</taxon>
        <taxon>Dikarya</taxon>
        <taxon>Ascomycota</taxon>
        <taxon>Saccharomycotina</taxon>
        <taxon>Saccharomycetes</taxon>
        <taxon>Saccharomycetales</taxon>
        <taxon>Saccharomycetaceae</taxon>
        <taxon>Henningerozyma</taxon>
    </lineage>
</organism>
<evidence type="ECO:0000256" key="8">
    <source>
        <dbReference type="ARBA" id="ARBA00022989"/>
    </source>
</evidence>
<dbReference type="Gene3D" id="2.40.128.330">
    <property type="match status" value="1"/>
</dbReference>
<sequence>MVTWGSKTINLFSTYSSTVISRQNRVFYSQWKSHKRLLRRTHNYKQNNSNDDQFDSVKKKLQQINDTNSKITPPSSLLRNMDTPALLLQKNIIQRNNSIFQYSTATIRCTVFDSMGKKTPIPVDIKREDLVSLHGLLPRDFRKFEKSKRTDLVPTILVRKNTILISLLTIRALIKPDMVILFDSVGNGIPLNSEAHRAFLSDLQTKLRNESTSNEITQDPLPYELRALESIFLFALTNLTSEMKVLLAVCNSILEDLEYSITRGKLRFLLSRSKKLTVFHKKSILVRDMLNDLLEDEEMLCSLYITDRLNGHERCGEDHEEIEMLIETYYSRLDEIVQHVESAISNVKTTEEIINIILDSNRNQLMLLGIKFGIGMLSMGSIIFVGSIYGMNLENFIEETSVGFGLVVTVGVIGMLWLFFRYFRDMKSLEKMSMTINPKTMKKR</sequence>
<keyword evidence="9 14" id="KW-0406">Ion transport</keyword>
<comment type="subunit">
    <text evidence="13">Forms homooligomers. Interacts with MRS2.</text>
</comment>
<dbReference type="InterPro" id="IPR039204">
    <property type="entry name" value="MRS2-like"/>
</dbReference>
<name>I2H8D1_HENB6</name>
<dbReference type="GO" id="GO:0015095">
    <property type="term" value="F:magnesium ion transmembrane transporter activity"/>
    <property type="evidence" value="ECO:0007669"/>
    <property type="project" value="EnsemblFungi"/>
</dbReference>
<dbReference type="GO" id="GO:0005743">
    <property type="term" value="C:mitochondrial inner membrane"/>
    <property type="evidence" value="ECO:0007669"/>
    <property type="project" value="UniProtKB-SubCell"/>
</dbReference>
<dbReference type="FunFam" id="2.40.128.330:FF:000002">
    <property type="entry name" value="Inner membrane magnesium transporter mrs2"/>
    <property type="match status" value="1"/>
</dbReference>
<dbReference type="Pfam" id="PF22099">
    <property type="entry name" value="MRS2-like"/>
    <property type="match status" value="1"/>
</dbReference>
<dbReference type="eggNOG" id="KOG2662">
    <property type="taxonomic scope" value="Eukaryota"/>
</dbReference>
<accession>I2H8D1</accession>
<dbReference type="GO" id="GO:0045016">
    <property type="term" value="P:mitochondrial magnesium ion transmembrane transport"/>
    <property type="evidence" value="ECO:0007669"/>
    <property type="project" value="EnsemblFungi"/>
</dbReference>
<keyword evidence="10" id="KW-0496">Mitochondrion</keyword>
<dbReference type="Gene3D" id="1.20.58.340">
    <property type="entry name" value="Magnesium transport protein CorA, transmembrane region"/>
    <property type="match status" value="1"/>
</dbReference>
<keyword evidence="11 14" id="KW-0472">Membrane</keyword>
<comment type="function">
    <text evidence="12">Mitochondrial inner membrane magnesium transporter required for mitochondrial magnesium homeostasis. Modulates the conductance of the MRS2 channel. Involved in the splicing of mRNA group II introns in mitochondria by affecting mitochondrial magnesium concentrations, which are critical for group II intron splicing.</text>
</comment>
<dbReference type="AlphaFoldDB" id="I2H8D1"/>
<dbReference type="PANTHER" id="PTHR13890:SF0">
    <property type="entry name" value="MAGNESIUM TRANSPORTER MRS2 HOMOLOG, MITOCHONDRIAL"/>
    <property type="match status" value="1"/>
</dbReference>
<evidence type="ECO:0000256" key="6">
    <source>
        <dbReference type="ARBA" id="ARBA00022842"/>
    </source>
</evidence>
<keyword evidence="7" id="KW-0809">Transit peptide</keyword>
<keyword evidence="5 14" id="KW-0999">Mitochondrion inner membrane</keyword>
<evidence type="ECO:0000256" key="11">
    <source>
        <dbReference type="ARBA" id="ARBA00023136"/>
    </source>
</evidence>
<dbReference type="RefSeq" id="XP_004182152.1">
    <property type="nucleotide sequence ID" value="XM_004182104.1"/>
</dbReference>
<dbReference type="CDD" id="cd12823">
    <property type="entry name" value="Mrs2_Mfm1p-like"/>
    <property type="match status" value="1"/>
</dbReference>
<proteinExistence type="inferred from homology"/>
<dbReference type="KEGG" id="tbl:TBLA_0H03520"/>
<evidence type="ECO:0000256" key="3">
    <source>
        <dbReference type="ARBA" id="ARBA00022448"/>
    </source>
</evidence>
<comment type="similarity">
    <text evidence="2 14">Belongs to the CorA metal ion transporter (MIT) (TC 1.A.35) family.</text>
</comment>
<evidence type="ECO:0000256" key="10">
    <source>
        <dbReference type="ARBA" id="ARBA00023128"/>
    </source>
</evidence>
<gene>
    <name evidence="15" type="primary">TBLA0H03520</name>
    <name evidence="15" type="ORF">TBLA_0H03520</name>
</gene>
<evidence type="ECO:0000256" key="9">
    <source>
        <dbReference type="ARBA" id="ARBA00023065"/>
    </source>
</evidence>
<dbReference type="HOGENOM" id="CLU_025144_2_1_1"/>
<evidence type="ECO:0000256" key="1">
    <source>
        <dbReference type="ARBA" id="ARBA00004448"/>
    </source>
</evidence>
<evidence type="ECO:0000256" key="4">
    <source>
        <dbReference type="ARBA" id="ARBA00022692"/>
    </source>
</evidence>
<dbReference type="OMA" id="TRNNCII"/>
<reference evidence="15 16" key="1">
    <citation type="journal article" date="2011" name="Proc. Natl. Acad. Sci. U.S.A.">
        <title>Evolutionary erosion of yeast sex chromosomes by mating-type switching accidents.</title>
        <authorList>
            <person name="Gordon J.L."/>
            <person name="Armisen D."/>
            <person name="Proux-Wera E."/>
            <person name="Oheigeartaigh S.S."/>
            <person name="Byrne K.P."/>
            <person name="Wolfe K.H."/>
        </authorList>
    </citation>
    <scope>NUCLEOTIDE SEQUENCE [LARGE SCALE GENOMIC DNA]</scope>
    <source>
        <strain evidence="16">ATCC 34711 / CBS 6284 / DSM 70876 / NBRC 10599 / NRRL Y-10934 / UCD 77-7</strain>
    </source>
</reference>
<dbReference type="GeneID" id="14497790"/>
<keyword evidence="8 14" id="KW-1133">Transmembrane helix</keyword>
<evidence type="ECO:0000313" key="15">
    <source>
        <dbReference type="EMBL" id="CCH62633.1"/>
    </source>
</evidence>
<feature type="transmembrane region" description="Helical" evidence="14">
    <location>
        <begin position="365"/>
        <end position="390"/>
    </location>
</feature>
<keyword evidence="3 14" id="KW-0813">Transport</keyword>
<dbReference type="OrthoDB" id="10251508at2759"/>
<evidence type="ECO:0000256" key="2">
    <source>
        <dbReference type="ARBA" id="ARBA00009765"/>
    </source>
</evidence>
<dbReference type="FunCoup" id="I2H8D1">
    <property type="interactions" value="346"/>
</dbReference>
<evidence type="ECO:0000313" key="16">
    <source>
        <dbReference type="Proteomes" id="UP000002866"/>
    </source>
</evidence>
<keyword evidence="6 14" id="KW-0460">Magnesium</keyword>
<dbReference type="Proteomes" id="UP000002866">
    <property type="component" value="Chromosome 8"/>
</dbReference>
<protein>
    <recommendedName>
        <fullName evidence="14">Magnesium transporter</fullName>
    </recommendedName>
</protein>
<dbReference type="InParanoid" id="I2H8D1"/>
<keyword evidence="4 14" id="KW-0812">Transmembrane</keyword>
<evidence type="ECO:0000256" key="14">
    <source>
        <dbReference type="RuleBase" id="RU366042"/>
    </source>
</evidence>
<dbReference type="PANTHER" id="PTHR13890">
    <property type="entry name" value="RNA SPLICING PROTEIN MRS2, MITOCHONDRIAL"/>
    <property type="match status" value="1"/>
</dbReference>
<evidence type="ECO:0000256" key="13">
    <source>
        <dbReference type="ARBA" id="ARBA00038721"/>
    </source>
</evidence>
<dbReference type="EMBL" id="HE806323">
    <property type="protein sequence ID" value="CCH62633.1"/>
    <property type="molecule type" value="Genomic_DNA"/>
</dbReference>
<comment type="subcellular location">
    <subcellularLocation>
        <location evidence="1 14">Mitochondrion inner membrane</location>
        <topology evidence="1 14">Multi-pass membrane protein</topology>
    </subcellularLocation>
</comment>
<feature type="transmembrane region" description="Helical" evidence="14">
    <location>
        <begin position="402"/>
        <end position="423"/>
    </location>
</feature>
<evidence type="ECO:0000256" key="12">
    <source>
        <dbReference type="ARBA" id="ARBA00037564"/>
    </source>
</evidence>
<keyword evidence="16" id="KW-1185">Reference proteome</keyword>
<evidence type="ECO:0000256" key="7">
    <source>
        <dbReference type="ARBA" id="ARBA00022946"/>
    </source>
</evidence>